<keyword evidence="2" id="KW-1185">Reference proteome</keyword>
<name>A0ABY3W2K4_9MICC</name>
<protein>
    <submittedName>
        <fullName evidence="1">Uncharacterized protein</fullName>
    </submittedName>
</protein>
<dbReference type="RefSeq" id="WP_241912755.1">
    <property type="nucleotide sequence ID" value="NZ_CP093326.1"/>
</dbReference>
<accession>A0ABY3W2K4</accession>
<proteinExistence type="predicted"/>
<dbReference type="EMBL" id="CP093326">
    <property type="protein sequence ID" value="UNK44233.1"/>
    <property type="molecule type" value="Genomic_DNA"/>
</dbReference>
<gene>
    <name evidence="1" type="ORF">MNQ99_09405</name>
</gene>
<sequence>MEDLLEPSFYLKLVNGAYAMHMDGQNIKIADLPAGDRITHRISAVLKERKINKGRLNHYTPAKYLLQKQ</sequence>
<dbReference type="Proteomes" id="UP000829069">
    <property type="component" value="Chromosome"/>
</dbReference>
<evidence type="ECO:0000313" key="1">
    <source>
        <dbReference type="EMBL" id="UNK44233.1"/>
    </source>
</evidence>
<organism evidence="1 2">
    <name type="scientific">Arthrobacter sulfonylureivorans</name>
    <dbReference type="NCBI Taxonomy" id="2486855"/>
    <lineage>
        <taxon>Bacteria</taxon>
        <taxon>Bacillati</taxon>
        <taxon>Actinomycetota</taxon>
        <taxon>Actinomycetes</taxon>
        <taxon>Micrococcales</taxon>
        <taxon>Micrococcaceae</taxon>
        <taxon>Arthrobacter</taxon>
    </lineage>
</organism>
<evidence type="ECO:0000313" key="2">
    <source>
        <dbReference type="Proteomes" id="UP000829069"/>
    </source>
</evidence>
<reference evidence="1 2" key="1">
    <citation type="submission" date="2022-03" db="EMBL/GenBank/DDBJ databases">
        <title>Isotopic signatures of nitrous oxide derived from detoxification processes.</title>
        <authorList>
            <person name="Behrendt U."/>
            <person name="Buchen C."/>
            <person name="Well R."/>
            <person name="Ulrich A."/>
            <person name="Rohe L."/>
            <person name="Kolb S."/>
            <person name="Schloter M."/>
            <person name="Horn M.A."/>
            <person name="Augustin J."/>
        </authorList>
    </citation>
    <scope>NUCLEOTIDE SEQUENCE [LARGE SCALE GENOMIC DNA]</scope>
    <source>
        <strain evidence="1 2">S4-C24</strain>
    </source>
</reference>